<reference evidence="1" key="1">
    <citation type="submission" date="2021-09" db="EMBL/GenBank/DDBJ databases">
        <title>Fulvivirga sp. isolated from coastal sediment.</title>
        <authorList>
            <person name="Yu H."/>
        </authorList>
    </citation>
    <scope>NUCLEOTIDE SEQUENCE</scope>
    <source>
        <strain evidence="1">1062</strain>
    </source>
</reference>
<evidence type="ECO:0000313" key="2">
    <source>
        <dbReference type="Proteomes" id="UP001139409"/>
    </source>
</evidence>
<sequence>MKSSIKIFQVLAVLCGTLFFSCDTEDSIDPRYEDYFVKYYGEEGNQQGVDVEVLPDGYLLVGNSRATGQNSEIFIVRTDLLGNRIAYGTISEGTEDLVAVDAVINDAGQLYIAAELRRGNGDVDIYVCSVSSNSISIGMTPDQVYVHDLTESTYQDVPASLTLVSNGDIIVTGYTTNIDPLKPEGTSGEDLTDIISLRLYPDLTEYGINEWRRIYGRNKADYGHKVIERNGEFLFYASSYYASDPGTQGGLNLMVFPTNNIGVVSGGYKTYGSMNDEFGSDMIATSEGGSLLIANSNNRILLTRLNIENNLVGFPAEIGQSSVLSKSVFEANNGGYLVVGNWSNANNSDFYLAKVSVGNEVEWERTFGGLDQDRVSKVRQKVDGTILILGTIVLDSQEKMCLIKTNSSGDLQP</sequence>
<protein>
    <submittedName>
        <fullName evidence="1">Uncharacterized protein</fullName>
    </submittedName>
</protein>
<comment type="caution">
    <text evidence="1">The sequence shown here is derived from an EMBL/GenBank/DDBJ whole genome shotgun (WGS) entry which is preliminary data.</text>
</comment>
<accession>A0A9X1KUC2</accession>
<dbReference type="PROSITE" id="PS51257">
    <property type="entry name" value="PROKAR_LIPOPROTEIN"/>
    <property type="match status" value="1"/>
</dbReference>
<proteinExistence type="predicted"/>
<keyword evidence="2" id="KW-1185">Reference proteome</keyword>
<dbReference type="RefSeq" id="WP_225696457.1">
    <property type="nucleotide sequence ID" value="NZ_JAIXNE010000001.1"/>
</dbReference>
<name>A0A9X1KUC2_9BACT</name>
<gene>
    <name evidence="1" type="ORF">LDX50_00570</name>
</gene>
<organism evidence="1 2">
    <name type="scientific">Fulvivirga sedimenti</name>
    <dbReference type="NCBI Taxonomy" id="2879465"/>
    <lineage>
        <taxon>Bacteria</taxon>
        <taxon>Pseudomonadati</taxon>
        <taxon>Bacteroidota</taxon>
        <taxon>Cytophagia</taxon>
        <taxon>Cytophagales</taxon>
        <taxon>Fulvivirgaceae</taxon>
        <taxon>Fulvivirga</taxon>
    </lineage>
</organism>
<dbReference type="InterPro" id="IPR011041">
    <property type="entry name" value="Quinoprot_gluc/sorb_DH_b-prop"/>
</dbReference>
<dbReference type="SUPFAM" id="SSF50952">
    <property type="entry name" value="Soluble quinoprotein glucose dehydrogenase"/>
    <property type="match status" value="1"/>
</dbReference>
<dbReference type="Proteomes" id="UP001139409">
    <property type="component" value="Unassembled WGS sequence"/>
</dbReference>
<dbReference type="AlphaFoldDB" id="A0A9X1KUC2"/>
<dbReference type="PANTHER" id="PTHR42754">
    <property type="entry name" value="ENDOGLUCANASE"/>
    <property type="match status" value="1"/>
</dbReference>
<evidence type="ECO:0000313" key="1">
    <source>
        <dbReference type="EMBL" id="MCA6073338.1"/>
    </source>
</evidence>
<dbReference type="EMBL" id="JAIXNE010000001">
    <property type="protein sequence ID" value="MCA6073338.1"/>
    <property type="molecule type" value="Genomic_DNA"/>
</dbReference>
<dbReference type="PANTHER" id="PTHR42754:SF1">
    <property type="entry name" value="LIPOPROTEIN"/>
    <property type="match status" value="1"/>
</dbReference>